<protein>
    <submittedName>
        <fullName evidence="1">Uncharacterized protein</fullName>
    </submittedName>
</protein>
<dbReference type="Proteomes" id="UP000049455">
    <property type="component" value="Unassembled WGS sequence"/>
</dbReference>
<dbReference type="EMBL" id="CYPR01000121">
    <property type="protein sequence ID" value="CUH39232.1"/>
    <property type="molecule type" value="Genomic_DNA"/>
</dbReference>
<organism evidence="1 2">
    <name type="scientific">Jannaschia seosinensis</name>
    <dbReference type="NCBI Taxonomy" id="313367"/>
    <lineage>
        <taxon>Bacteria</taxon>
        <taxon>Pseudomonadati</taxon>
        <taxon>Pseudomonadota</taxon>
        <taxon>Alphaproteobacteria</taxon>
        <taxon>Rhodobacterales</taxon>
        <taxon>Roseobacteraceae</taxon>
        <taxon>Jannaschia</taxon>
    </lineage>
</organism>
<name>A0A0M7BBP3_9RHOB</name>
<keyword evidence="2" id="KW-1185">Reference proteome</keyword>
<gene>
    <name evidence="1" type="ORF">JSE7799_01955</name>
</gene>
<dbReference type="AlphaFoldDB" id="A0A0M7BBP3"/>
<reference evidence="1 2" key="1">
    <citation type="submission" date="2015-09" db="EMBL/GenBank/DDBJ databases">
        <authorList>
            <person name="Jackson K.R."/>
            <person name="Lunt B.L."/>
            <person name="Fisher J.N.B."/>
            <person name="Gardner A.V."/>
            <person name="Bailey M.E."/>
            <person name="Deus L.M."/>
            <person name="Earl A.S."/>
            <person name="Gibby P.D."/>
            <person name="Hartmann K.A."/>
            <person name="Liu J.E."/>
            <person name="Manci A.M."/>
            <person name="Nielsen D.A."/>
            <person name="Solomon M.B."/>
            <person name="Breakwell D.P."/>
            <person name="Burnett S.H."/>
            <person name="Grose J.H."/>
        </authorList>
    </citation>
    <scope>NUCLEOTIDE SEQUENCE [LARGE SCALE GENOMIC DNA]</scope>
    <source>
        <strain evidence="1 2">CECT 7799</strain>
    </source>
</reference>
<evidence type="ECO:0000313" key="2">
    <source>
        <dbReference type="Proteomes" id="UP000049455"/>
    </source>
</evidence>
<accession>A0A0M7BBP3</accession>
<sequence>MRPVLPAMPAAELIAADIDQTPAPPLYSVPRQCIDGAAY</sequence>
<proteinExistence type="predicted"/>
<evidence type="ECO:0000313" key="1">
    <source>
        <dbReference type="EMBL" id="CUH39232.1"/>
    </source>
</evidence>